<feature type="transmembrane region" description="Helical" evidence="8">
    <location>
        <begin position="118"/>
        <end position="141"/>
    </location>
</feature>
<dbReference type="KEGG" id="char:105908134"/>
<evidence type="ECO:0000256" key="1">
    <source>
        <dbReference type="ARBA" id="ARBA00004141"/>
    </source>
</evidence>
<dbReference type="GO" id="GO:0016020">
    <property type="term" value="C:membrane"/>
    <property type="evidence" value="ECO:0007669"/>
    <property type="project" value="UniProtKB-SubCell"/>
</dbReference>
<protein>
    <recommendedName>
        <fullName evidence="2">Tumor protein p53-inducible protein 11</fullName>
    </recommendedName>
    <alternativeName>
        <fullName evidence="7">p53-induced gene 11 protein</fullName>
    </alternativeName>
</protein>
<dbReference type="Pfam" id="PF14936">
    <property type="entry name" value="p53-inducible11"/>
    <property type="match status" value="1"/>
</dbReference>
<feature type="transmembrane region" description="Helical" evidence="8">
    <location>
        <begin position="92"/>
        <end position="111"/>
    </location>
</feature>
<name>A0A6P8EDA6_CLUHA</name>
<gene>
    <name evidence="10" type="primary">LOC105908134</name>
</gene>
<dbReference type="RefSeq" id="XP_031413863.1">
    <property type="nucleotide sequence ID" value="XM_031558003.1"/>
</dbReference>
<evidence type="ECO:0000256" key="5">
    <source>
        <dbReference type="ARBA" id="ARBA00022989"/>
    </source>
</evidence>
<keyword evidence="3" id="KW-0597">Phosphoprotein</keyword>
<dbReference type="InterPro" id="IPR028266">
    <property type="entry name" value="TP53I11"/>
</dbReference>
<dbReference type="PANTHER" id="PTHR31584:SF1">
    <property type="entry name" value="TUMOR PROTEIN P53-INDUCIBLE PROTEIN 11"/>
    <property type="match status" value="1"/>
</dbReference>
<feature type="transmembrane region" description="Helical" evidence="8">
    <location>
        <begin position="51"/>
        <end position="72"/>
    </location>
</feature>
<keyword evidence="9" id="KW-1185">Reference proteome</keyword>
<proteinExistence type="predicted"/>
<accession>A0A6P8EDA6</accession>
<dbReference type="GeneID" id="105908134"/>
<feature type="transmembrane region" description="Helical" evidence="8">
    <location>
        <begin position="147"/>
        <end position="165"/>
    </location>
</feature>
<dbReference type="AlphaFoldDB" id="A0A6P8EDA6"/>
<dbReference type="OrthoDB" id="6243248at2759"/>
<evidence type="ECO:0000256" key="2">
    <source>
        <dbReference type="ARBA" id="ARBA00019449"/>
    </source>
</evidence>
<evidence type="ECO:0000256" key="8">
    <source>
        <dbReference type="SAM" id="Phobius"/>
    </source>
</evidence>
<evidence type="ECO:0000256" key="4">
    <source>
        <dbReference type="ARBA" id="ARBA00022692"/>
    </source>
</evidence>
<evidence type="ECO:0000256" key="7">
    <source>
        <dbReference type="ARBA" id="ARBA00032100"/>
    </source>
</evidence>
<keyword evidence="5 8" id="KW-1133">Transmembrane helix</keyword>
<evidence type="ECO:0000313" key="10">
    <source>
        <dbReference type="RefSeq" id="XP_031413863.1"/>
    </source>
</evidence>
<dbReference type="PANTHER" id="PTHR31584">
    <property type="entry name" value="TUMOR PROTEIN P53-INDUCIBLE PROTEIN 11"/>
    <property type="match status" value="1"/>
</dbReference>
<evidence type="ECO:0000256" key="3">
    <source>
        <dbReference type="ARBA" id="ARBA00022553"/>
    </source>
</evidence>
<dbReference type="Proteomes" id="UP000515152">
    <property type="component" value="Chromosome 20"/>
</dbReference>
<organism evidence="9 10">
    <name type="scientific">Clupea harengus</name>
    <name type="common">Atlantic herring</name>
    <dbReference type="NCBI Taxonomy" id="7950"/>
    <lineage>
        <taxon>Eukaryota</taxon>
        <taxon>Metazoa</taxon>
        <taxon>Chordata</taxon>
        <taxon>Craniata</taxon>
        <taxon>Vertebrata</taxon>
        <taxon>Euteleostomi</taxon>
        <taxon>Actinopterygii</taxon>
        <taxon>Neopterygii</taxon>
        <taxon>Teleostei</taxon>
        <taxon>Clupei</taxon>
        <taxon>Clupeiformes</taxon>
        <taxon>Clupeoidei</taxon>
        <taxon>Clupeidae</taxon>
        <taxon>Clupea</taxon>
    </lineage>
</organism>
<comment type="subcellular location">
    <subcellularLocation>
        <location evidence="1">Membrane</location>
        <topology evidence="1">Multi-pass membrane protein</topology>
    </subcellularLocation>
</comment>
<evidence type="ECO:0000256" key="6">
    <source>
        <dbReference type="ARBA" id="ARBA00023136"/>
    </source>
</evidence>
<keyword evidence="4 8" id="KW-0812">Transmembrane</keyword>
<reference evidence="10" key="1">
    <citation type="submission" date="2025-08" db="UniProtKB">
        <authorList>
            <consortium name="RefSeq"/>
        </authorList>
    </citation>
    <scope>IDENTIFICATION</scope>
</reference>
<sequence length="176" mass="19367">MPKALLIGLFGDTNQCAAIMPKDIQRGSSWRLISQVLGNDSKYAVREPIGLRAWIFLSAVLFTVTALTALVFPSQLYESVFELSTTTISIRLYGGALLSTSLILWNGLYTAEKAVMRWTLLTEASYCGVQLLVTSVSLLEVGSLSDGALYLLLGEVLLLLVTLLYHHQLGRRTKKN</sequence>
<evidence type="ECO:0000313" key="9">
    <source>
        <dbReference type="Proteomes" id="UP000515152"/>
    </source>
</evidence>
<keyword evidence="6 8" id="KW-0472">Membrane</keyword>